<evidence type="ECO:0000256" key="2">
    <source>
        <dbReference type="ARBA" id="ARBA00022801"/>
    </source>
</evidence>
<dbReference type="GO" id="GO:0051479">
    <property type="term" value="P:mannosylglycerate biosynthetic process"/>
    <property type="evidence" value="ECO:0007669"/>
    <property type="project" value="InterPro"/>
</dbReference>
<dbReference type="AlphaFoldDB" id="A0A1H3Y0N4"/>
<accession>A0A1H3Y0N4</accession>
<feature type="domain" description="Sucrose phosphatase-like" evidence="4">
    <location>
        <begin position="174"/>
        <end position="267"/>
    </location>
</feature>
<protein>
    <submittedName>
        <fullName evidence="5">Mannosyl-3-phosphoglycerate phosphatase</fullName>
    </submittedName>
</protein>
<evidence type="ECO:0000256" key="3">
    <source>
        <dbReference type="ARBA" id="ARBA00022842"/>
    </source>
</evidence>
<dbReference type="NCBIfam" id="NF002976">
    <property type="entry name" value="PRK03669.1"/>
    <property type="match status" value="1"/>
</dbReference>
<dbReference type="Pfam" id="PF08282">
    <property type="entry name" value="Hydrolase_3"/>
    <property type="match status" value="1"/>
</dbReference>
<dbReference type="InterPro" id="IPR036412">
    <property type="entry name" value="HAD-like_sf"/>
</dbReference>
<dbReference type="PANTHER" id="PTHR10000:SF8">
    <property type="entry name" value="HAD SUPERFAMILY HYDROLASE-LIKE, TYPE 3"/>
    <property type="match status" value="1"/>
</dbReference>
<keyword evidence="1" id="KW-0479">Metal-binding</keyword>
<evidence type="ECO:0000256" key="1">
    <source>
        <dbReference type="ARBA" id="ARBA00022723"/>
    </source>
</evidence>
<dbReference type="RefSeq" id="WP_026742529.1">
    <property type="nucleotide sequence ID" value="NZ_FNQS01000002.1"/>
</dbReference>
<evidence type="ECO:0000313" key="6">
    <source>
        <dbReference type="Proteomes" id="UP000187280"/>
    </source>
</evidence>
<organism evidence="5 6">
    <name type="scientific">Lonsdalea quercina</name>
    <dbReference type="NCBI Taxonomy" id="71657"/>
    <lineage>
        <taxon>Bacteria</taxon>
        <taxon>Pseudomonadati</taxon>
        <taxon>Pseudomonadota</taxon>
        <taxon>Gammaproteobacteria</taxon>
        <taxon>Enterobacterales</taxon>
        <taxon>Pectobacteriaceae</taxon>
        <taxon>Lonsdalea</taxon>
    </lineage>
</organism>
<dbReference type="InterPro" id="IPR023214">
    <property type="entry name" value="HAD_sf"/>
</dbReference>
<dbReference type="GO" id="GO:0005829">
    <property type="term" value="C:cytosol"/>
    <property type="evidence" value="ECO:0007669"/>
    <property type="project" value="TreeGrafter"/>
</dbReference>
<dbReference type="SFLD" id="SFLDG01140">
    <property type="entry name" value="C2.B:_Phosphomannomutase_and_P"/>
    <property type="match status" value="1"/>
</dbReference>
<dbReference type="Gene3D" id="3.40.50.1000">
    <property type="entry name" value="HAD superfamily/HAD-like"/>
    <property type="match status" value="1"/>
</dbReference>
<dbReference type="PANTHER" id="PTHR10000">
    <property type="entry name" value="PHOSPHOSERINE PHOSPHATASE"/>
    <property type="match status" value="1"/>
</dbReference>
<dbReference type="SFLD" id="SFLDG01142">
    <property type="entry name" value="C2.B.2:_Mannosyl-3-phosphoglyc"/>
    <property type="match status" value="1"/>
</dbReference>
<evidence type="ECO:0000259" key="4">
    <source>
        <dbReference type="Pfam" id="PF05116"/>
    </source>
</evidence>
<name>A0A1H3Y0N4_9GAMM</name>
<proteinExistence type="predicted"/>
<keyword evidence="3" id="KW-0460">Magnesium</keyword>
<dbReference type="SUPFAM" id="SSF56784">
    <property type="entry name" value="HAD-like"/>
    <property type="match status" value="1"/>
</dbReference>
<dbReference type="EMBL" id="FNQS01000002">
    <property type="protein sequence ID" value="SEA04362.1"/>
    <property type="molecule type" value="Genomic_DNA"/>
</dbReference>
<dbReference type="Proteomes" id="UP000187280">
    <property type="component" value="Unassembled WGS sequence"/>
</dbReference>
<reference evidence="5 6" key="1">
    <citation type="submission" date="2016-10" db="EMBL/GenBank/DDBJ databases">
        <authorList>
            <person name="de Groot N.N."/>
        </authorList>
    </citation>
    <scope>NUCLEOTIDE SEQUENCE [LARGE SCALE GENOMIC DNA]</scope>
    <source>
        <strain evidence="5 6">ATCC 29281</strain>
    </source>
</reference>
<evidence type="ECO:0000313" key="5">
    <source>
        <dbReference type="EMBL" id="SEA04362.1"/>
    </source>
</evidence>
<dbReference type="Pfam" id="PF05116">
    <property type="entry name" value="S6PP"/>
    <property type="match status" value="1"/>
</dbReference>
<dbReference type="STRING" id="71657.SAMN02982996_00819"/>
<dbReference type="GeneID" id="97763738"/>
<dbReference type="InterPro" id="IPR006380">
    <property type="entry name" value="SPP-like_dom"/>
</dbReference>
<sequence length="274" mass="30209">MPECAAEWVIFTDLDGSLLDHDTYRWDPALPWLARLRVAQVPVIITTSKTAAEVAPLQHSLGLGDIPFIAENGALVTLPASWENHPDFPRKIFSADYLSLCRILNRLRTEYAFDFRGFSDMTDAEVADITGLHMSDAALARRREGSEPLIWLGNDVELERFAACLKPYQLAITQGGRFYHVMGKSVSKGHAVGWLTKQYQLRTGTTITTVGLGDGPNDGSLLEATQHAVIIKGAVSDKVTLSPKYRGEVYHTECPGPRGWSEGLSHYLGQIIAD</sequence>
<dbReference type="NCBIfam" id="TIGR01486">
    <property type="entry name" value="HAD-SF-IIB-MPGP"/>
    <property type="match status" value="1"/>
</dbReference>
<dbReference type="SFLD" id="SFLDS00003">
    <property type="entry name" value="Haloacid_Dehalogenase"/>
    <property type="match status" value="1"/>
</dbReference>
<dbReference type="InterPro" id="IPR006381">
    <property type="entry name" value="HAD-SF-IIB-MPGP"/>
</dbReference>
<dbReference type="InterPro" id="IPR006379">
    <property type="entry name" value="HAD-SF_hydro_IIB"/>
</dbReference>
<dbReference type="GO" id="GO:0050531">
    <property type="term" value="F:mannosyl-3-phosphoglycerate phosphatase activity"/>
    <property type="evidence" value="ECO:0007669"/>
    <property type="project" value="InterPro"/>
</dbReference>
<dbReference type="Gene3D" id="3.30.980.20">
    <property type="entry name" value="Putative mannosyl-3-phosphoglycerate phosphatase, domain 2"/>
    <property type="match status" value="1"/>
</dbReference>
<dbReference type="NCBIfam" id="TIGR01484">
    <property type="entry name" value="HAD-SF-IIB"/>
    <property type="match status" value="1"/>
</dbReference>
<dbReference type="GO" id="GO:0000287">
    <property type="term" value="F:magnesium ion binding"/>
    <property type="evidence" value="ECO:0007669"/>
    <property type="project" value="TreeGrafter"/>
</dbReference>
<keyword evidence="6" id="KW-1185">Reference proteome</keyword>
<keyword evidence="2" id="KW-0378">Hydrolase</keyword>
<gene>
    <name evidence="5" type="ORF">SAMN02982996_00819</name>
</gene>